<dbReference type="SMART" id="SM00382">
    <property type="entry name" value="AAA"/>
    <property type="match status" value="1"/>
</dbReference>
<dbReference type="GO" id="GO:0005524">
    <property type="term" value="F:ATP binding"/>
    <property type="evidence" value="ECO:0007669"/>
    <property type="project" value="UniProtKB-KW"/>
</dbReference>
<dbReference type="Proteomes" id="UP000539111">
    <property type="component" value="Unassembled WGS sequence"/>
</dbReference>
<dbReference type="InterPro" id="IPR003439">
    <property type="entry name" value="ABC_transporter-like_ATP-bd"/>
</dbReference>
<evidence type="ECO:0000256" key="1">
    <source>
        <dbReference type="ARBA" id="ARBA00005417"/>
    </source>
</evidence>
<dbReference type="InterPro" id="IPR027417">
    <property type="entry name" value="P-loop_NTPase"/>
</dbReference>
<comment type="caution">
    <text evidence="6">The sequence shown here is derived from an EMBL/GenBank/DDBJ whole genome shotgun (WGS) entry which is preliminary data.</text>
</comment>
<accession>A0A7Z0AA46</accession>
<dbReference type="CDD" id="cd03225">
    <property type="entry name" value="ABC_cobalt_CbiO_domain1"/>
    <property type="match status" value="1"/>
</dbReference>
<dbReference type="InterPro" id="IPR050095">
    <property type="entry name" value="ECF_ABC_transporter_ATP-bd"/>
</dbReference>
<dbReference type="EMBL" id="JACBZP010000001">
    <property type="protein sequence ID" value="NYI67214.1"/>
    <property type="molecule type" value="Genomic_DNA"/>
</dbReference>
<dbReference type="Pfam" id="PF00005">
    <property type="entry name" value="ABC_tran"/>
    <property type="match status" value="1"/>
</dbReference>
<dbReference type="AlphaFoldDB" id="A0A7Z0AA46"/>
<dbReference type="GO" id="GO:0042626">
    <property type="term" value="F:ATPase-coupled transmembrane transporter activity"/>
    <property type="evidence" value="ECO:0007669"/>
    <property type="project" value="TreeGrafter"/>
</dbReference>
<gene>
    <name evidence="6" type="ORF">BJY26_001520</name>
</gene>
<evidence type="ECO:0000256" key="3">
    <source>
        <dbReference type="ARBA" id="ARBA00022741"/>
    </source>
</evidence>
<evidence type="ECO:0000313" key="6">
    <source>
        <dbReference type="EMBL" id="NYI67214.1"/>
    </source>
</evidence>
<name>A0A7Z0AA46_9MICO</name>
<dbReference type="EC" id="3.6.3.-" evidence="6"/>
<protein>
    <submittedName>
        <fullName evidence="6">Energy-coupling factor transport system ATP-binding protein</fullName>
        <ecNumber evidence="6">3.6.3.-</ecNumber>
    </submittedName>
</protein>
<dbReference type="PANTHER" id="PTHR43553">
    <property type="entry name" value="HEAVY METAL TRANSPORTER"/>
    <property type="match status" value="1"/>
</dbReference>
<keyword evidence="2" id="KW-0813">Transport</keyword>
<dbReference type="Gene3D" id="3.40.50.300">
    <property type="entry name" value="P-loop containing nucleotide triphosphate hydrolases"/>
    <property type="match status" value="1"/>
</dbReference>
<keyword evidence="7" id="KW-1185">Reference proteome</keyword>
<dbReference type="RefSeq" id="WP_179427029.1">
    <property type="nucleotide sequence ID" value="NZ_JACBZP010000001.1"/>
</dbReference>
<feature type="domain" description="ABC transporter" evidence="5">
    <location>
        <begin position="3"/>
        <end position="236"/>
    </location>
</feature>
<dbReference type="SUPFAM" id="SSF52540">
    <property type="entry name" value="P-loop containing nucleoside triphosphate hydrolases"/>
    <property type="match status" value="1"/>
</dbReference>
<evidence type="ECO:0000259" key="5">
    <source>
        <dbReference type="PROSITE" id="PS50893"/>
    </source>
</evidence>
<proteinExistence type="inferred from homology"/>
<sequence>MPIQLSDASFTYPNGTPAVENVNLTIGDGERVAIVGQNGAGKTTTVKMMNGLLRPTSGTVSVDGELTADRSAADIAKSVGYVFQNPDDQIFGSDVQGELEYMPKYYRWDAVKRTERVKRAAMMTGIGHFMQLNPNDLPFAIKKFVAIGAILVGECRYVILDEPTAGLDGRGLKLLNRMIDQLGADGIGVITITHDMRFVADTFDRVVAMAHRTVIADGDVHDVFADDSVMREAKLKRPEVSQLARDLGLSDTALRLGDVAALVP</sequence>
<dbReference type="GO" id="GO:0043190">
    <property type="term" value="C:ATP-binding cassette (ABC) transporter complex"/>
    <property type="evidence" value="ECO:0007669"/>
    <property type="project" value="TreeGrafter"/>
</dbReference>
<comment type="similarity">
    <text evidence="1">Belongs to the ABC transporter superfamily.</text>
</comment>
<reference evidence="6 7" key="1">
    <citation type="submission" date="2020-07" db="EMBL/GenBank/DDBJ databases">
        <title>Sequencing the genomes of 1000 actinobacteria strains.</title>
        <authorList>
            <person name="Klenk H.-P."/>
        </authorList>
    </citation>
    <scope>NUCLEOTIDE SEQUENCE [LARGE SCALE GENOMIC DNA]</scope>
    <source>
        <strain evidence="6 7">DSM 26341</strain>
    </source>
</reference>
<keyword evidence="3" id="KW-0547">Nucleotide-binding</keyword>
<dbReference type="InterPro" id="IPR015856">
    <property type="entry name" value="ABC_transpr_CbiO/EcfA_su"/>
</dbReference>
<dbReference type="InterPro" id="IPR003593">
    <property type="entry name" value="AAA+_ATPase"/>
</dbReference>
<organism evidence="6 7">
    <name type="scientific">Spelaeicoccus albus</name>
    <dbReference type="NCBI Taxonomy" id="1280376"/>
    <lineage>
        <taxon>Bacteria</taxon>
        <taxon>Bacillati</taxon>
        <taxon>Actinomycetota</taxon>
        <taxon>Actinomycetes</taxon>
        <taxon>Micrococcales</taxon>
        <taxon>Brevibacteriaceae</taxon>
        <taxon>Spelaeicoccus</taxon>
    </lineage>
</organism>
<evidence type="ECO:0000313" key="7">
    <source>
        <dbReference type="Proteomes" id="UP000539111"/>
    </source>
</evidence>
<dbReference type="PANTHER" id="PTHR43553:SF24">
    <property type="entry name" value="ENERGY-COUPLING FACTOR TRANSPORTER ATP-BINDING PROTEIN ECFA1"/>
    <property type="match status" value="1"/>
</dbReference>
<dbReference type="GO" id="GO:0016887">
    <property type="term" value="F:ATP hydrolysis activity"/>
    <property type="evidence" value="ECO:0007669"/>
    <property type="project" value="InterPro"/>
</dbReference>
<keyword evidence="4 6" id="KW-0067">ATP-binding</keyword>
<keyword evidence="6" id="KW-0378">Hydrolase</keyword>
<dbReference type="PROSITE" id="PS50893">
    <property type="entry name" value="ABC_TRANSPORTER_2"/>
    <property type="match status" value="1"/>
</dbReference>
<evidence type="ECO:0000256" key="4">
    <source>
        <dbReference type="ARBA" id="ARBA00022840"/>
    </source>
</evidence>
<evidence type="ECO:0000256" key="2">
    <source>
        <dbReference type="ARBA" id="ARBA00022448"/>
    </source>
</evidence>